<feature type="region of interest" description="Disordered" evidence="1">
    <location>
        <begin position="1"/>
        <end position="39"/>
    </location>
</feature>
<organism evidence="2 3">
    <name type="scientific">Brachionus calyciflorus</name>
    <dbReference type="NCBI Taxonomy" id="104777"/>
    <lineage>
        <taxon>Eukaryota</taxon>
        <taxon>Metazoa</taxon>
        <taxon>Spiralia</taxon>
        <taxon>Gnathifera</taxon>
        <taxon>Rotifera</taxon>
        <taxon>Eurotatoria</taxon>
        <taxon>Monogononta</taxon>
        <taxon>Pseudotrocha</taxon>
        <taxon>Ploima</taxon>
        <taxon>Brachionidae</taxon>
        <taxon>Brachionus</taxon>
    </lineage>
</organism>
<evidence type="ECO:0000256" key="1">
    <source>
        <dbReference type="SAM" id="MobiDB-lite"/>
    </source>
</evidence>
<comment type="caution">
    <text evidence="2">The sequence shown here is derived from an EMBL/GenBank/DDBJ whole genome shotgun (WGS) entry which is preliminary data.</text>
</comment>
<reference evidence="2" key="1">
    <citation type="submission" date="2021-02" db="EMBL/GenBank/DDBJ databases">
        <authorList>
            <person name="Nowell W R."/>
        </authorList>
    </citation>
    <scope>NUCLEOTIDE SEQUENCE</scope>
    <source>
        <strain evidence="2">Ploen Becks lab</strain>
    </source>
</reference>
<feature type="non-terminal residue" evidence="2">
    <location>
        <position position="39"/>
    </location>
</feature>
<sequence length="39" mass="4489">MAPKKNSKKKRDDTESDSLSETEVPKKSQKKTHKDEDDV</sequence>
<evidence type="ECO:0000313" key="3">
    <source>
        <dbReference type="Proteomes" id="UP000663879"/>
    </source>
</evidence>
<gene>
    <name evidence="2" type="ORF">OXX778_LOCUS23499</name>
</gene>
<protein>
    <submittedName>
        <fullName evidence="2">Uncharacterized protein</fullName>
    </submittedName>
</protein>
<dbReference type="EMBL" id="CAJNOC010013131">
    <property type="protein sequence ID" value="CAF1157303.1"/>
    <property type="molecule type" value="Genomic_DNA"/>
</dbReference>
<keyword evidence="3" id="KW-1185">Reference proteome</keyword>
<dbReference type="AlphaFoldDB" id="A0A814T5F4"/>
<accession>A0A814T5F4</accession>
<name>A0A814T5F4_9BILA</name>
<proteinExistence type="predicted"/>
<dbReference type="Proteomes" id="UP000663879">
    <property type="component" value="Unassembled WGS sequence"/>
</dbReference>
<evidence type="ECO:0000313" key="2">
    <source>
        <dbReference type="EMBL" id="CAF1157303.1"/>
    </source>
</evidence>